<dbReference type="EMBL" id="DTQM01000206">
    <property type="protein sequence ID" value="HGC43699.1"/>
    <property type="molecule type" value="Genomic_DNA"/>
</dbReference>
<evidence type="ECO:0000313" key="1">
    <source>
        <dbReference type="EMBL" id="HGC43699.1"/>
    </source>
</evidence>
<protein>
    <recommendedName>
        <fullName evidence="2">DUF4276 family protein</fullName>
    </recommendedName>
</protein>
<accession>A0A8J4HC51</accession>
<proteinExistence type="predicted"/>
<name>A0A8J4HC51_9PROT</name>
<dbReference type="AlphaFoldDB" id="A0A8J4HC51"/>
<gene>
    <name evidence="1" type="ORF">ENY07_10835</name>
</gene>
<sequence>MSSVEIDYLGEGLSDLAIARKLIVAVGAKPGRDYSKRGRTGKDALDRRLKGLNAGCIYGSPVLVLRDLDGDTKCPGALVEKLLPNRNECCLLRIVVPSAEAWLMADRKAYADFCGVDVQKIPDQLEAHAGLKNLVLDWARSGTARYLADHYEKERARGVPEWAILGAWQKEFAAEKWKPARAQAHAPALARALSALRRALRR</sequence>
<reference evidence="1" key="1">
    <citation type="journal article" date="2020" name="mSystems">
        <title>Genome- and Community-Level Interaction Insights into Carbon Utilization and Element Cycling Functions of Hydrothermarchaeota in Hydrothermal Sediment.</title>
        <authorList>
            <person name="Zhou Z."/>
            <person name="Liu Y."/>
            <person name="Xu W."/>
            <person name="Pan J."/>
            <person name="Luo Z.H."/>
            <person name="Li M."/>
        </authorList>
    </citation>
    <scope>NUCLEOTIDE SEQUENCE</scope>
    <source>
        <strain evidence="1">SpSt-997</strain>
    </source>
</reference>
<organism evidence="1">
    <name type="scientific">Acidicaldus sp</name>
    <dbReference type="NCBI Taxonomy" id="1872105"/>
    <lineage>
        <taxon>Bacteria</taxon>
        <taxon>Pseudomonadati</taxon>
        <taxon>Pseudomonadota</taxon>
        <taxon>Alphaproteobacteria</taxon>
        <taxon>Acetobacterales</taxon>
        <taxon>Acetobacteraceae</taxon>
        <taxon>Acidicaldus</taxon>
    </lineage>
</organism>
<evidence type="ECO:0008006" key="2">
    <source>
        <dbReference type="Google" id="ProtNLM"/>
    </source>
</evidence>
<comment type="caution">
    <text evidence="1">The sequence shown here is derived from an EMBL/GenBank/DDBJ whole genome shotgun (WGS) entry which is preliminary data.</text>
</comment>